<feature type="binding site" evidence="1">
    <location>
        <position position="209"/>
    </location>
    <ligand>
        <name>ATP</name>
        <dbReference type="ChEBI" id="CHEBI:30616"/>
    </ligand>
</feature>
<name>A0ABP9FIB4_9ACTN</name>
<feature type="binding site" evidence="1">
    <location>
        <position position="260"/>
    </location>
    <ligand>
        <name>substrate</name>
    </ligand>
</feature>
<feature type="binding site" evidence="1">
    <location>
        <position position="28"/>
    </location>
    <ligand>
        <name>Mg(2+)</name>
        <dbReference type="ChEBI" id="CHEBI:18420"/>
        <label>4</label>
    </ligand>
</feature>
<dbReference type="HAMAP" id="MF_02128">
    <property type="entry name" value="TMP_kinase"/>
    <property type="match status" value="1"/>
</dbReference>
<keyword evidence="1" id="KW-0784">Thiamine biosynthesis</keyword>
<feature type="binding site" evidence="1">
    <location>
        <position position="43"/>
    </location>
    <ligand>
        <name>Mg(2+)</name>
        <dbReference type="ChEBI" id="CHEBI:18420"/>
        <label>2</label>
    </ligand>
</feature>
<dbReference type="InterPro" id="IPR016188">
    <property type="entry name" value="PurM-like_N"/>
</dbReference>
<feature type="binding site" evidence="1">
    <location>
        <position position="28"/>
    </location>
    <ligand>
        <name>Mg(2+)</name>
        <dbReference type="ChEBI" id="CHEBI:18420"/>
        <label>3</label>
    </ligand>
</feature>
<feature type="binding site" evidence="1">
    <location>
        <position position="72"/>
    </location>
    <ligand>
        <name>Mg(2+)</name>
        <dbReference type="ChEBI" id="CHEBI:18420"/>
        <label>2</label>
    </ligand>
</feature>
<proteinExistence type="inferred from homology"/>
<accession>A0ABP9FIB4</accession>
<dbReference type="InterPro" id="IPR006283">
    <property type="entry name" value="ThiL-like"/>
</dbReference>
<keyword evidence="1" id="KW-0808">Transferase</keyword>
<evidence type="ECO:0000313" key="4">
    <source>
        <dbReference type="EMBL" id="GAA4903241.1"/>
    </source>
</evidence>
<reference evidence="5" key="1">
    <citation type="journal article" date="2019" name="Int. J. Syst. Evol. Microbiol.">
        <title>The Global Catalogue of Microorganisms (GCM) 10K type strain sequencing project: providing services to taxonomists for standard genome sequencing and annotation.</title>
        <authorList>
            <consortium name="The Broad Institute Genomics Platform"/>
            <consortium name="The Broad Institute Genome Sequencing Center for Infectious Disease"/>
            <person name="Wu L."/>
            <person name="Ma J."/>
        </authorList>
    </citation>
    <scope>NUCLEOTIDE SEQUENCE [LARGE SCALE GENOMIC DNA]</scope>
    <source>
        <strain evidence="5">JCM 19125</strain>
    </source>
</reference>
<feature type="binding site" evidence="1">
    <location>
        <position position="42"/>
    </location>
    <ligand>
        <name>Mg(2+)</name>
        <dbReference type="ChEBI" id="CHEBI:18420"/>
        <label>1</label>
    </ligand>
</feature>
<dbReference type="SUPFAM" id="SSF56042">
    <property type="entry name" value="PurM C-terminal domain-like"/>
    <property type="match status" value="1"/>
</dbReference>
<keyword evidence="1" id="KW-0479">Metal-binding</keyword>
<dbReference type="InterPro" id="IPR036676">
    <property type="entry name" value="PurM-like_C_sf"/>
</dbReference>
<dbReference type="PANTHER" id="PTHR30270">
    <property type="entry name" value="THIAMINE-MONOPHOSPHATE KINASE"/>
    <property type="match status" value="1"/>
</dbReference>
<dbReference type="InterPro" id="IPR010918">
    <property type="entry name" value="PurM-like_C_dom"/>
</dbReference>
<comment type="caution">
    <text evidence="4">The sequence shown here is derived from an EMBL/GenBank/DDBJ whole genome shotgun (WGS) entry which is preliminary data.</text>
</comment>
<organism evidence="4 5">
    <name type="scientific">Tessaracoccus lubricantis</name>
    <dbReference type="NCBI Taxonomy" id="545543"/>
    <lineage>
        <taxon>Bacteria</taxon>
        <taxon>Bacillati</taxon>
        <taxon>Actinomycetota</taxon>
        <taxon>Actinomycetes</taxon>
        <taxon>Propionibacteriales</taxon>
        <taxon>Propionibacteriaceae</taxon>
        <taxon>Tessaracoccus</taxon>
    </lineage>
</organism>
<sequence length="307" mass="31377">MIGEFELIARVTRGLEVNSDVELSVGDDAAVVSLQGDTVVCTDILIENVHFKQHWSPAHAVGRKSVAVNVSDLEAMGCRPSSVVVALAFPKTLDPSWVDDFEAGVRDECRTAGVSLIGGDMSSSEHIVACVTAIGDTMGRSPVTRNGARPGDVVAVCGNLGLSGAGLVALQRGFGSPKDAVLEHQTPSVPYGQGRVAAEAGATAMIDVSDGLLADLDHVAEGSGVAIDVDTSLLTTPDAVARVAAATGKPALGFILAGGEDHALAATFPPGTGLPDGWQRIGEVREGTGITVDGAAYEGAKGWDHFG</sequence>
<dbReference type="EC" id="2.7.4.16" evidence="1"/>
<feature type="binding site" evidence="1">
    <location>
        <position position="43"/>
    </location>
    <ligand>
        <name>Mg(2+)</name>
        <dbReference type="ChEBI" id="CHEBI:18420"/>
        <label>1</label>
    </ligand>
</feature>
<feature type="binding site" evidence="1">
    <location>
        <begin position="119"/>
        <end position="120"/>
    </location>
    <ligand>
        <name>ATP</name>
        <dbReference type="ChEBI" id="CHEBI:30616"/>
    </ligand>
</feature>
<dbReference type="CDD" id="cd02194">
    <property type="entry name" value="ThiL"/>
    <property type="match status" value="1"/>
</dbReference>
<dbReference type="RefSeq" id="WP_345582908.1">
    <property type="nucleotide sequence ID" value="NZ_BAABLV010000036.1"/>
</dbReference>
<keyword evidence="1" id="KW-0547">Nucleotide-binding</keyword>
<dbReference type="SUPFAM" id="SSF55326">
    <property type="entry name" value="PurM N-terminal domain-like"/>
    <property type="match status" value="1"/>
</dbReference>
<dbReference type="Proteomes" id="UP001501521">
    <property type="component" value="Unassembled WGS sequence"/>
</dbReference>
<dbReference type="InterPro" id="IPR036921">
    <property type="entry name" value="PurM-like_N_sf"/>
</dbReference>
<feature type="binding site" evidence="1">
    <location>
        <position position="120"/>
    </location>
    <ligand>
        <name>Mg(2+)</name>
        <dbReference type="ChEBI" id="CHEBI:18420"/>
        <label>1</label>
    </ligand>
</feature>
<protein>
    <recommendedName>
        <fullName evidence="1">Thiamine-monophosphate kinase</fullName>
        <shortName evidence="1">TMP kinase</shortName>
        <shortName evidence="1">Thiamine-phosphate kinase</shortName>
        <ecNumber evidence="1">2.7.4.16</ecNumber>
    </recommendedName>
</protein>
<feature type="binding site" evidence="1">
    <location>
        <position position="72"/>
    </location>
    <ligand>
        <name>Mg(2+)</name>
        <dbReference type="ChEBI" id="CHEBI:18420"/>
        <label>3</label>
    </ligand>
</feature>
<feature type="domain" description="PurM-like C-terminal" evidence="3">
    <location>
        <begin position="149"/>
        <end position="291"/>
    </location>
</feature>
<keyword evidence="1" id="KW-0460">Magnesium</keyword>
<feature type="binding site" evidence="1">
    <location>
        <position position="303"/>
    </location>
    <ligand>
        <name>substrate</name>
    </ligand>
</feature>
<keyword evidence="5" id="KW-1185">Reference proteome</keyword>
<dbReference type="Gene3D" id="3.30.1330.10">
    <property type="entry name" value="PurM-like, N-terminal domain"/>
    <property type="match status" value="1"/>
</dbReference>
<dbReference type="EMBL" id="BAABLV010000036">
    <property type="protein sequence ID" value="GAA4903241.1"/>
    <property type="molecule type" value="Genomic_DNA"/>
</dbReference>
<dbReference type="Pfam" id="PF00586">
    <property type="entry name" value="AIRS"/>
    <property type="match status" value="1"/>
</dbReference>
<feature type="binding site" evidence="1">
    <location>
        <position position="50"/>
    </location>
    <ligand>
        <name>substrate</name>
    </ligand>
</feature>
<keyword evidence="1 4" id="KW-0418">Kinase</keyword>
<dbReference type="PANTHER" id="PTHR30270:SF0">
    <property type="entry name" value="THIAMINE-MONOPHOSPHATE KINASE"/>
    <property type="match status" value="1"/>
</dbReference>
<comment type="catalytic activity">
    <reaction evidence="1">
        <text>thiamine phosphate + ATP = thiamine diphosphate + ADP</text>
        <dbReference type="Rhea" id="RHEA:15913"/>
        <dbReference type="ChEBI" id="CHEBI:30616"/>
        <dbReference type="ChEBI" id="CHEBI:37575"/>
        <dbReference type="ChEBI" id="CHEBI:58937"/>
        <dbReference type="ChEBI" id="CHEBI:456216"/>
        <dbReference type="EC" id="2.7.4.16"/>
    </reaction>
</comment>
<comment type="pathway">
    <text evidence="1">Cofactor biosynthesis; thiamine diphosphate biosynthesis; thiamine diphosphate from thiamine phosphate: step 1/1.</text>
</comment>
<dbReference type="GO" id="GO:0016301">
    <property type="term" value="F:kinase activity"/>
    <property type="evidence" value="ECO:0007669"/>
    <property type="project" value="UniProtKB-KW"/>
</dbReference>
<feature type="binding site" evidence="1">
    <location>
        <position position="207"/>
    </location>
    <ligand>
        <name>Mg(2+)</name>
        <dbReference type="ChEBI" id="CHEBI:18420"/>
        <label>3</label>
    </ligand>
</feature>
<comment type="miscellaneous">
    <text evidence="1">Reaction mechanism of ThiL seems to utilize a direct, inline transfer of the gamma-phosphate of ATP to TMP rather than a phosphorylated enzyme intermediate.</text>
</comment>
<dbReference type="NCBIfam" id="NF004351">
    <property type="entry name" value="PRK05731.1-4"/>
    <property type="match status" value="1"/>
</dbReference>
<dbReference type="Pfam" id="PF02769">
    <property type="entry name" value="AIRS_C"/>
    <property type="match status" value="1"/>
</dbReference>
<comment type="caution">
    <text evidence="1">Lacks conserved residue(s) required for the propagation of feature annotation.</text>
</comment>
<dbReference type="PIRSF" id="PIRSF005303">
    <property type="entry name" value="Thiam_monoph_kin"/>
    <property type="match status" value="1"/>
</dbReference>
<keyword evidence="1" id="KW-0067">ATP-binding</keyword>
<feature type="binding site" evidence="1">
    <location>
        <position position="145"/>
    </location>
    <ligand>
        <name>ATP</name>
        <dbReference type="ChEBI" id="CHEBI:30616"/>
    </ligand>
</feature>
<comment type="similarity">
    <text evidence="1">Belongs to the thiamine-monophosphate kinase family.</text>
</comment>
<comment type="function">
    <text evidence="1">Catalyzes the ATP-dependent phosphorylation of thiamine-monophosphate (TMP) to form thiamine-pyrophosphate (TPP), the active form of vitamin B1.</text>
</comment>
<evidence type="ECO:0000313" key="5">
    <source>
        <dbReference type="Proteomes" id="UP001501521"/>
    </source>
</evidence>
<feature type="binding site" evidence="1">
    <location>
        <position position="72"/>
    </location>
    <ligand>
        <name>Mg(2+)</name>
        <dbReference type="ChEBI" id="CHEBI:18420"/>
        <label>4</label>
    </ligand>
</feature>
<dbReference type="Gene3D" id="3.90.650.10">
    <property type="entry name" value="PurM-like C-terminal domain"/>
    <property type="match status" value="1"/>
</dbReference>
<gene>
    <name evidence="1" type="primary">thiL</name>
    <name evidence="4" type="ORF">GCM10025789_22620</name>
</gene>
<evidence type="ECO:0000259" key="2">
    <source>
        <dbReference type="Pfam" id="PF00586"/>
    </source>
</evidence>
<evidence type="ECO:0000256" key="1">
    <source>
        <dbReference type="HAMAP-Rule" id="MF_02128"/>
    </source>
</evidence>
<feature type="domain" description="PurM-like N-terminal" evidence="2">
    <location>
        <begin position="26"/>
        <end position="135"/>
    </location>
</feature>
<feature type="binding site" evidence="1">
    <location>
        <position position="210"/>
    </location>
    <ligand>
        <name>Mg(2+)</name>
        <dbReference type="ChEBI" id="CHEBI:18420"/>
        <label>5</label>
    </ligand>
</feature>
<dbReference type="NCBIfam" id="TIGR01379">
    <property type="entry name" value="thiL"/>
    <property type="match status" value="1"/>
</dbReference>
<evidence type="ECO:0000259" key="3">
    <source>
        <dbReference type="Pfam" id="PF02769"/>
    </source>
</evidence>